<gene>
    <name evidence="2" type="ORF">GCM10007913_16140</name>
</gene>
<dbReference type="SMART" id="SM00871">
    <property type="entry name" value="AraC_E_bind"/>
    <property type="match status" value="1"/>
</dbReference>
<keyword evidence="3" id="KW-1185">Reference proteome</keyword>
<evidence type="ECO:0000313" key="3">
    <source>
        <dbReference type="Proteomes" id="UP001161406"/>
    </source>
</evidence>
<reference evidence="2" key="1">
    <citation type="journal article" date="2014" name="Int. J. Syst. Evol. Microbiol.">
        <title>Complete genome of a new Firmicutes species belonging to the dominant human colonic microbiota ('Ruminococcus bicirculans') reveals two chromosomes and a selective capacity to utilize plant glucans.</title>
        <authorList>
            <consortium name="NISC Comparative Sequencing Program"/>
            <person name="Wegmann U."/>
            <person name="Louis P."/>
            <person name="Goesmann A."/>
            <person name="Henrissat B."/>
            <person name="Duncan S.H."/>
            <person name="Flint H.J."/>
        </authorList>
    </citation>
    <scope>NUCLEOTIDE SEQUENCE</scope>
    <source>
        <strain evidence="2">NBRC 103855</strain>
    </source>
</reference>
<evidence type="ECO:0000313" key="2">
    <source>
        <dbReference type="EMBL" id="GLQ09682.1"/>
    </source>
</evidence>
<dbReference type="Proteomes" id="UP001161406">
    <property type="component" value="Unassembled WGS sequence"/>
</dbReference>
<dbReference type="InterPro" id="IPR029442">
    <property type="entry name" value="GyrI-like"/>
</dbReference>
<reference evidence="2" key="2">
    <citation type="submission" date="2023-01" db="EMBL/GenBank/DDBJ databases">
        <title>Draft genome sequence of Devosia yakushimensis strain NBRC 103855.</title>
        <authorList>
            <person name="Sun Q."/>
            <person name="Mori K."/>
        </authorList>
    </citation>
    <scope>NUCLEOTIDE SEQUENCE</scope>
    <source>
        <strain evidence="2">NBRC 103855</strain>
    </source>
</reference>
<dbReference type="InterPro" id="IPR010499">
    <property type="entry name" value="AraC_E-bd"/>
</dbReference>
<dbReference type="SUPFAM" id="SSF55136">
    <property type="entry name" value="Probable bacterial effector-binding domain"/>
    <property type="match status" value="1"/>
</dbReference>
<dbReference type="Pfam" id="PF06445">
    <property type="entry name" value="GyrI-like"/>
    <property type="match status" value="1"/>
</dbReference>
<protein>
    <submittedName>
        <fullName evidence="2">DNA gyrase inhibitor</fullName>
    </submittedName>
</protein>
<proteinExistence type="predicted"/>
<organism evidence="2 3">
    <name type="scientific">Devosia yakushimensis</name>
    <dbReference type="NCBI Taxonomy" id="470028"/>
    <lineage>
        <taxon>Bacteria</taxon>
        <taxon>Pseudomonadati</taxon>
        <taxon>Pseudomonadota</taxon>
        <taxon>Alphaproteobacteria</taxon>
        <taxon>Hyphomicrobiales</taxon>
        <taxon>Devosiaceae</taxon>
        <taxon>Devosia</taxon>
    </lineage>
</organism>
<sequence>MLTLPEIVDRPAQPYAFITFTVRMDQMTEPADKGFPALFAWLGQHGIEPVGAPFYNYRRINMSKTLDVEAGIPIARLIAGEGQVETGTLPAGKFVTLDWIGHYDGLMGATTMLIGWVRLTQVELDMTTQGEDDHFACRLEIYETDPSAEPDVEKWRTQLAFKIKN</sequence>
<accession>A0ABQ5UC54</accession>
<feature type="domain" description="AraC effector-binding" evidence="1">
    <location>
        <begin position="3"/>
        <end position="164"/>
    </location>
</feature>
<dbReference type="Gene3D" id="3.20.80.10">
    <property type="entry name" value="Regulatory factor, effector binding domain"/>
    <property type="match status" value="1"/>
</dbReference>
<comment type="caution">
    <text evidence="2">The sequence shown here is derived from an EMBL/GenBank/DDBJ whole genome shotgun (WGS) entry which is preliminary data.</text>
</comment>
<name>A0ABQ5UC54_9HYPH</name>
<dbReference type="InterPro" id="IPR011256">
    <property type="entry name" value="Reg_factor_effector_dom_sf"/>
</dbReference>
<dbReference type="RefSeq" id="WP_284389675.1">
    <property type="nucleotide sequence ID" value="NZ_BSNG01000001.1"/>
</dbReference>
<dbReference type="EMBL" id="BSNG01000001">
    <property type="protein sequence ID" value="GLQ09682.1"/>
    <property type="molecule type" value="Genomic_DNA"/>
</dbReference>
<evidence type="ECO:0000259" key="1">
    <source>
        <dbReference type="SMART" id="SM00871"/>
    </source>
</evidence>